<name>A0AA37GYG5_9PEZI</name>
<reference evidence="2 3" key="1">
    <citation type="submission" date="2021-07" db="EMBL/GenBank/DDBJ databases">
        <title>Genome data of Colletotrichum spaethianum.</title>
        <authorList>
            <person name="Utami Y.D."/>
            <person name="Hiruma K."/>
        </authorList>
    </citation>
    <scope>NUCLEOTIDE SEQUENCE [LARGE SCALE GENOMIC DNA]</scope>
    <source>
        <strain evidence="2 3">MAFF 242679</strain>
    </source>
</reference>
<organism evidence="2 3">
    <name type="scientific">Colletotrichum liriopes</name>
    <dbReference type="NCBI Taxonomy" id="708192"/>
    <lineage>
        <taxon>Eukaryota</taxon>
        <taxon>Fungi</taxon>
        <taxon>Dikarya</taxon>
        <taxon>Ascomycota</taxon>
        <taxon>Pezizomycotina</taxon>
        <taxon>Sordariomycetes</taxon>
        <taxon>Hypocreomycetidae</taxon>
        <taxon>Glomerellales</taxon>
        <taxon>Glomerellaceae</taxon>
        <taxon>Colletotrichum</taxon>
        <taxon>Colletotrichum spaethianum species complex</taxon>
    </lineage>
</organism>
<dbReference type="Proteomes" id="UP001055172">
    <property type="component" value="Unassembled WGS sequence"/>
</dbReference>
<gene>
    <name evidence="2" type="ORF">ColLi_11211</name>
</gene>
<feature type="compositionally biased region" description="Polar residues" evidence="1">
    <location>
        <begin position="1"/>
        <end position="11"/>
    </location>
</feature>
<sequence>MRHLSLRSSSPLKRYANPGSSSAKARRSVRFRASASPERKTPQNHKSSTGQGPALASDTPDSETADIPDSLVVSQPSPAPNPPRRKRQPKQPSTPSSRQRPNTTKGSSSKKSIISLLSDNEDELTLELFKTWTSSGGSSGDRKRTSFTPVLLAGPQTNITTPMKQRIPGAGGADSDTVTARGWKRKAAWAFATPTKAHFGSPSGSLVRTPGGNMRRCGEDGFRCDRDFCFTCL</sequence>
<accession>A0AA37GYG5</accession>
<feature type="compositionally biased region" description="Polar residues" evidence="1">
    <location>
        <begin position="93"/>
        <end position="106"/>
    </location>
</feature>
<proteinExistence type="predicted"/>
<evidence type="ECO:0000313" key="2">
    <source>
        <dbReference type="EMBL" id="GJC88373.1"/>
    </source>
</evidence>
<dbReference type="AlphaFoldDB" id="A0AA37GYG5"/>
<evidence type="ECO:0000256" key="1">
    <source>
        <dbReference type="SAM" id="MobiDB-lite"/>
    </source>
</evidence>
<keyword evidence="3" id="KW-1185">Reference proteome</keyword>
<feature type="region of interest" description="Disordered" evidence="1">
    <location>
        <begin position="1"/>
        <end position="114"/>
    </location>
</feature>
<evidence type="ECO:0000313" key="3">
    <source>
        <dbReference type="Proteomes" id="UP001055172"/>
    </source>
</evidence>
<dbReference type="EMBL" id="BPPX01000032">
    <property type="protein sequence ID" value="GJC88373.1"/>
    <property type="molecule type" value="Genomic_DNA"/>
</dbReference>
<protein>
    <submittedName>
        <fullName evidence="2">Uncharacterized protein</fullName>
    </submittedName>
</protein>
<comment type="caution">
    <text evidence="2">The sequence shown here is derived from an EMBL/GenBank/DDBJ whole genome shotgun (WGS) entry which is preliminary data.</text>
</comment>